<accession>A0A8S5VH74</accession>
<proteinExistence type="predicted"/>
<protein>
    <submittedName>
        <fullName evidence="1">Uncharacterized protein</fullName>
    </submittedName>
</protein>
<evidence type="ECO:0000313" key="1">
    <source>
        <dbReference type="EMBL" id="DAG06030.1"/>
    </source>
</evidence>
<organism evidence="1">
    <name type="scientific">Myoviridae sp. ctkfK18</name>
    <dbReference type="NCBI Taxonomy" id="2825165"/>
    <lineage>
        <taxon>Viruses</taxon>
        <taxon>Duplodnaviria</taxon>
        <taxon>Heunggongvirae</taxon>
        <taxon>Uroviricota</taxon>
        <taxon>Caudoviricetes</taxon>
    </lineage>
</organism>
<dbReference type="EMBL" id="BK016265">
    <property type="protein sequence ID" value="DAG06030.1"/>
    <property type="molecule type" value="Genomic_DNA"/>
</dbReference>
<reference evidence="1" key="1">
    <citation type="journal article" date="2021" name="Proc. Natl. Acad. Sci. U.S.A.">
        <title>A Catalog of Tens of Thousands of Viruses from Human Metagenomes Reveals Hidden Associations with Chronic Diseases.</title>
        <authorList>
            <person name="Tisza M.J."/>
            <person name="Buck C.B."/>
        </authorList>
    </citation>
    <scope>NUCLEOTIDE SEQUENCE</scope>
    <source>
        <strain evidence="1">CtkfK18</strain>
    </source>
</reference>
<name>A0A8S5VH74_9CAUD</name>
<sequence length="1652" mass="188966">MSLKLDETKDLLMQTDRMIKAGRMSFTLLSTDSYNHIKQNELFIDYGKDENGIPIGPLNNNFPKDGKPIRGTIKIMGPNGPVDITTLTGTRLREFISNFLEVSVTRTKDFEPSMWLMLRQDNNGNTGYNESTIEQFYRFIQKNKNELTPYVMQTFKDGKRDVLIPYITSDLVFYDVSKIIENEKIHNLDDVIKLLYKLSIDIAGSVTANIETLTKKIDQSIVNLNETALRINTTINALDDSIRDVKTKINDMSTIVENAKIVSNSAFKSKTIDLKAGEVLVIHTKGGQPDPNDVEIPPIEIPEYGEVDGQSPRKILKLIYIYHKPTYYSITELVNKSTGSSITSAELEDFIIKHNRHTYYRLGDNKQLIMNYKFADNKTVIVNLDSIYKDDNATVEDEENENDIYNICTIDIKYVNKFKRDFPDNNSNNWLVGTQKLTFFKNETIMYYHLNIPSGYMLYNMPSTNTRQVNTFLHGYQVKSDTTLIVDVAPLNIATDINIIGDESKKTYTRNMLFDDYFSSTEIYDVAYKGKYTERTTRFYANEYNLSYTPSIDITNKAIKGNISIIDGRYGLPIFERDSSSRRFFTLRLKHEIFDDGSWDANKVGEFWATYIVKPNITVEMTDFEYDINSLEMLPDSFANRITNINDDFTTNSRGTTFGYKLKSGKTINDVNKTLFTIKPSNWYTDNELNDLDTLVKAAVITNDDPSIDIENKKIIDKVDIVGIRYQYKDWNPIHKRWEDVYEPGNNKRLYIDKGITSIKEKEIGLAHLHTDYTYRNPDRVHNITDNTSIILVDLLSHKEIHKIVRFIYRDKNDKDLYIAEAKYCVADGVVTISMTDVNKYLPDYLKIDNSTFTSMNIDMSSAPVIDIIVKTTSYKVEKVQRIVQFKYHLEGQPNNIISAKSVDVTYKNNIVSKDEIPGFLQYSTKKEMYIDTNIVGLKRFSKKSNHRFIPINSVANYDISSNIVMVPVKSYGENISIMQVKFTEHNTVSARIPYDASYELKTQLQTNNLATIMKEPFKYNLRVTKTAYITTKIGQEWTGNFIIPNAVKLELTKEASVYDIEGYSANSVRYSGGHDIYNHLSDTIPACAMYSYGRDILGSGVAGFTNNMIRYDYMFNRLIYNWLNRSNMEYTNKASWNAAGLMYFNINELPIRRIYNDGTNNRPSYPDKMVNNIPVIVEFDILTRNKENQKSYYKQYILGTARYISNPLESFTNISNIINKYLETTTGHINVGDYYLCDYPAIMAPDINRFSTVNLQFKNQSEERFIASSKDFINNVKFINKAGNEITGSELTNVPKIENILGVARNSSNNMITSNRNLRSVGLIDQEIIEASSRQVQVYPNNSGYNPIPKPVVPKPVEYTEANIRPEALLSPIIITGEFNAAKTYIEFGPGINAYLPKVATNDTINEINRLKTSDIVVAQYGAKLGSNIVSMAEVTQNGIIYIGVNYDIRFTLWSAYLDTLVTKVYKNTNNINDIAAFVNRHGDYNTFGLTPYRNTVITRDATISIPRGLKLTEDMTLINGNAGKAIEDWNVDIDITNLGLTKDFSIPLRKLSFKNTYIKYEELRNTIIVPTAYWKPGMILTVNLYVNNELHMRYRSDAKNSLTSEEVREGVVKYEFNKKLNIPVGATVGYIIEAPNYVTSNEVKGVIQII</sequence>